<dbReference type="AlphaFoldDB" id="A0AAV5VDU3"/>
<feature type="transmembrane region" description="Helical" evidence="1">
    <location>
        <begin position="82"/>
        <end position="99"/>
    </location>
</feature>
<evidence type="ECO:0000256" key="1">
    <source>
        <dbReference type="SAM" id="Phobius"/>
    </source>
</evidence>
<comment type="caution">
    <text evidence="2">The sequence shown here is derived from an EMBL/GenBank/DDBJ whole genome shotgun (WGS) entry which is preliminary data.</text>
</comment>
<keyword evidence="3" id="KW-1185">Reference proteome</keyword>
<feature type="non-terminal residue" evidence="2">
    <location>
        <position position="1"/>
    </location>
</feature>
<keyword evidence="1" id="KW-0812">Transmembrane</keyword>
<evidence type="ECO:0000313" key="2">
    <source>
        <dbReference type="EMBL" id="GMT17840.1"/>
    </source>
</evidence>
<keyword evidence="1" id="KW-0472">Membrane</keyword>
<gene>
    <name evidence="2" type="ORF">PFISCL1PPCAC_9137</name>
</gene>
<protein>
    <submittedName>
        <fullName evidence="2">Uncharacterized protein</fullName>
    </submittedName>
</protein>
<name>A0AAV5VDU3_9BILA</name>
<organism evidence="2 3">
    <name type="scientific">Pristionchus fissidentatus</name>
    <dbReference type="NCBI Taxonomy" id="1538716"/>
    <lineage>
        <taxon>Eukaryota</taxon>
        <taxon>Metazoa</taxon>
        <taxon>Ecdysozoa</taxon>
        <taxon>Nematoda</taxon>
        <taxon>Chromadorea</taxon>
        <taxon>Rhabditida</taxon>
        <taxon>Rhabditina</taxon>
        <taxon>Diplogasteromorpha</taxon>
        <taxon>Diplogasteroidea</taxon>
        <taxon>Neodiplogasteridae</taxon>
        <taxon>Pristionchus</taxon>
    </lineage>
</organism>
<reference evidence="2" key="1">
    <citation type="submission" date="2023-10" db="EMBL/GenBank/DDBJ databases">
        <title>Genome assembly of Pristionchus species.</title>
        <authorList>
            <person name="Yoshida K."/>
            <person name="Sommer R.J."/>
        </authorList>
    </citation>
    <scope>NUCLEOTIDE SEQUENCE</scope>
    <source>
        <strain evidence="2">RS5133</strain>
    </source>
</reference>
<evidence type="ECO:0000313" key="3">
    <source>
        <dbReference type="Proteomes" id="UP001432322"/>
    </source>
</evidence>
<accession>A0AAV5VDU3</accession>
<proteinExistence type="predicted"/>
<dbReference type="Proteomes" id="UP001432322">
    <property type="component" value="Unassembled WGS sequence"/>
</dbReference>
<keyword evidence="1" id="KW-1133">Transmembrane helix</keyword>
<dbReference type="EMBL" id="BTSY01000003">
    <property type="protein sequence ID" value="GMT17840.1"/>
    <property type="molecule type" value="Genomic_DNA"/>
</dbReference>
<sequence>RNTARRTCTPSSNISDMFTESLLLRPESHSCVSVDTNRCRIVTTSSNSANYSTSRSFTRGNREFTVKKSPFPLQSNRKTTHGLMFTCSLFLCVITYFLPGDMCMTYC</sequence>